<gene>
    <name evidence="3" type="ORF">H5410_005747</name>
</gene>
<feature type="coiled-coil region" evidence="1">
    <location>
        <begin position="5"/>
        <end position="32"/>
    </location>
</feature>
<evidence type="ECO:0000313" key="4">
    <source>
        <dbReference type="Proteomes" id="UP000824120"/>
    </source>
</evidence>
<organism evidence="3 4">
    <name type="scientific">Solanum commersonii</name>
    <name type="common">Commerson's wild potato</name>
    <name type="synonym">Commerson's nightshade</name>
    <dbReference type="NCBI Taxonomy" id="4109"/>
    <lineage>
        <taxon>Eukaryota</taxon>
        <taxon>Viridiplantae</taxon>
        <taxon>Streptophyta</taxon>
        <taxon>Embryophyta</taxon>
        <taxon>Tracheophyta</taxon>
        <taxon>Spermatophyta</taxon>
        <taxon>Magnoliopsida</taxon>
        <taxon>eudicotyledons</taxon>
        <taxon>Gunneridae</taxon>
        <taxon>Pentapetalae</taxon>
        <taxon>asterids</taxon>
        <taxon>lamiids</taxon>
        <taxon>Solanales</taxon>
        <taxon>Solanaceae</taxon>
        <taxon>Solanoideae</taxon>
        <taxon>Solaneae</taxon>
        <taxon>Solanum</taxon>
    </lineage>
</organism>
<name>A0A9J6A7P2_SOLCO</name>
<protein>
    <submittedName>
        <fullName evidence="3">Uncharacterized protein</fullName>
    </submittedName>
</protein>
<dbReference type="EMBL" id="JACXVP010000002">
    <property type="protein sequence ID" value="KAG5620529.1"/>
    <property type="molecule type" value="Genomic_DNA"/>
</dbReference>
<evidence type="ECO:0000256" key="2">
    <source>
        <dbReference type="SAM" id="MobiDB-lite"/>
    </source>
</evidence>
<feature type="region of interest" description="Disordered" evidence="2">
    <location>
        <begin position="152"/>
        <end position="205"/>
    </location>
</feature>
<keyword evidence="4" id="KW-1185">Reference proteome</keyword>
<comment type="caution">
    <text evidence="3">The sequence shown here is derived from an EMBL/GenBank/DDBJ whole genome shotgun (WGS) entry which is preliminary data.</text>
</comment>
<accession>A0A9J6A7P2</accession>
<feature type="compositionally biased region" description="Acidic residues" evidence="2">
    <location>
        <begin position="160"/>
        <end position="176"/>
    </location>
</feature>
<dbReference type="AlphaFoldDB" id="A0A9J6A7P2"/>
<evidence type="ECO:0000256" key="1">
    <source>
        <dbReference type="SAM" id="Coils"/>
    </source>
</evidence>
<proteinExistence type="predicted"/>
<dbReference type="Proteomes" id="UP000824120">
    <property type="component" value="Chromosome 2"/>
</dbReference>
<reference evidence="3 4" key="1">
    <citation type="submission" date="2020-09" db="EMBL/GenBank/DDBJ databases">
        <title>De no assembly of potato wild relative species, Solanum commersonii.</title>
        <authorList>
            <person name="Cho K."/>
        </authorList>
    </citation>
    <scope>NUCLEOTIDE SEQUENCE [LARGE SCALE GENOMIC DNA]</scope>
    <source>
        <strain evidence="3">LZ3.2</strain>
        <tissue evidence="3">Leaf</tissue>
    </source>
</reference>
<dbReference type="OrthoDB" id="1326213at2759"/>
<sequence length="205" mass="23297">MTEDFRRQNQNIDRLEKEKERLTQHVHLLEERIKILQFNINQTIPLQKPKPDNSKEQKSYLSHFKMGKTGVHFPKNVERATVSAKGTSSLVQTVMGKDLSNLLMADTLPKSVRILPASFSNIATTGAETSKKRKGFISLYKLLNEKTKEVIQEYPNPEPEPVDSDPEDSASDEYDPSMDQFAQDPNEDDDSGMSFDTEALHNLDT</sequence>
<keyword evidence="1" id="KW-0175">Coiled coil</keyword>
<evidence type="ECO:0000313" key="3">
    <source>
        <dbReference type="EMBL" id="KAG5620529.1"/>
    </source>
</evidence>